<evidence type="ECO:0000256" key="2">
    <source>
        <dbReference type="ARBA" id="ARBA00022679"/>
    </source>
</evidence>
<comment type="similarity">
    <text evidence="9">Belongs to the DHHC palmitoyltransferase family. PFA5 subfamily.</text>
</comment>
<feature type="transmembrane region" description="Helical" evidence="11">
    <location>
        <begin position="197"/>
        <end position="218"/>
    </location>
</feature>
<evidence type="ECO:0000256" key="12">
    <source>
        <dbReference type="SAM" id="MobiDB-lite"/>
    </source>
</evidence>
<evidence type="ECO:0000256" key="5">
    <source>
        <dbReference type="ARBA" id="ARBA00023136"/>
    </source>
</evidence>
<evidence type="ECO:0000256" key="3">
    <source>
        <dbReference type="ARBA" id="ARBA00022692"/>
    </source>
</evidence>
<proteinExistence type="inferred from homology"/>
<reference evidence="14 15" key="1">
    <citation type="submission" date="2023-11" db="EMBL/GenBank/DDBJ databases">
        <title>An acidophilic fungus is an integral part of prey digestion in a carnivorous sundew plant.</title>
        <authorList>
            <person name="Tsai I.J."/>
        </authorList>
    </citation>
    <scope>NUCLEOTIDE SEQUENCE [LARGE SCALE GENOMIC DNA]</scope>
    <source>
        <strain evidence="14">169a</strain>
    </source>
</reference>
<evidence type="ECO:0000256" key="11">
    <source>
        <dbReference type="RuleBase" id="RU079119"/>
    </source>
</evidence>
<comment type="subcellular location">
    <subcellularLocation>
        <location evidence="1">Membrane</location>
        <topology evidence="1">Multi-pass membrane protein</topology>
    </subcellularLocation>
</comment>
<evidence type="ECO:0000256" key="10">
    <source>
        <dbReference type="ARBA" id="ARBA00048048"/>
    </source>
</evidence>
<dbReference type="EMBL" id="CP138593">
    <property type="protein sequence ID" value="WPH05087.1"/>
    <property type="molecule type" value="Genomic_DNA"/>
</dbReference>
<feature type="transmembrane region" description="Helical" evidence="11">
    <location>
        <begin position="20"/>
        <end position="45"/>
    </location>
</feature>
<feature type="transmembrane region" description="Helical" evidence="11">
    <location>
        <begin position="51"/>
        <end position="74"/>
    </location>
</feature>
<keyword evidence="2 11" id="KW-0808">Transferase</keyword>
<dbReference type="AlphaFoldDB" id="A0AAQ3MEB9"/>
<evidence type="ECO:0000313" key="15">
    <source>
        <dbReference type="Proteomes" id="UP001303373"/>
    </source>
</evidence>
<dbReference type="GO" id="GO:0019706">
    <property type="term" value="F:protein-cysteine S-palmitoyltransferase activity"/>
    <property type="evidence" value="ECO:0007669"/>
    <property type="project" value="UniProtKB-EC"/>
</dbReference>
<evidence type="ECO:0000256" key="1">
    <source>
        <dbReference type="ARBA" id="ARBA00004141"/>
    </source>
</evidence>
<keyword evidence="15" id="KW-1185">Reference proteome</keyword>
<keyword evidence="3 11" id="KW-0812">Transmembrane</keyword>
<sequence length="467" mass="52286">MASNAESQRRKGSLATARVVPTLLALIVVYASYVVVGPLSINYLINGPNPRITAGLTISIIWFLLVIPTAVSWARLLHVVARHPGYVAQGGGEQTGDPNYIAPGLEEFYNRDVFVCDSRGLPIWCAYCQAWKPDRAHHNQDTGRCTLKMDHFCPWVGGVVGERAMKFFAQFLVYSLILSSYGLVVLAYFLSETRYDVQWIVALSLAGFFVFFTAGMIVNTVWMALKNVTTIENITARRGTMLLAVLLPPDLQAPQGLRLPSPVARTSRSKSDDGSSSDRPLTSDLDDASHQNYFNNGRVYRGLRHPSRSKHWKGTITYPLALSSDQPPLPAPISRTFAILETSPGTNPWDLGTPWRNFTAVFGDKLHHWLLPVRHSPCCDHSSMVSQYPLGPQFEQLLADVGLTQYHKWNDSSLSGVGREGRKRKRKLEEGWRNGERPDGWPTKKEVGRMRREASRKRIRAKRGVDL</sequence>
<feature type="compositionally biased region" description="Basic residues" evidence="12">
    <location>
        <begin position="454"/>
        <end position="467"/>
    </location>
</feature>
<dbReference type="InterPro" id="IPR001594">
    <property type="entry name" value="Palmitoyltrfase_DHHC"/>
</dbReference>
<evidence type="ECO:0000259" key="13">
    <source>
        <dbReference type="Pfam" id="PF01529"/>
    </source>
</evidence>
<evidence type="ECO:0000256" key="8">
    <source>
        <dbReference type="ARBA" id="ARBA00023315"/>
    </source>
</evidence>
<feature type="region of interest" description="Disordered" evidence="12">
    <location>
        <begin position="414"/>
        <end position="467"/>
    </location>
</feature>
<keyword evidence="5 11" id="KW-0472">Membrane</keyword>
<protein>
    <recommendedName>
        <fullName evidence="11">Palmitoyltransferase</fullName>
        <ecNumber evidence="11">2.3.1.225</ecNumber>
    </recommendedName>
</protein>
<dbReference type="GO" id="GO:0016020">
    <property type="term" value="C:membrane"/>
    <property type="evidence" value="ECO:0007669"/>
    <property type="project" value="UniProtKB-SubCell"/>
</dbReference>
<comment type="domain">
    <text evidence="11">The DHHC domain is required for palmitoyltransferase activity.</text>
</comment>
<evidence type="ECO:0000256" key="4">
    <source>
        <dbReference type="ARBA" id="ARBA00022989"/>
    </source>
</evidence>
<feature type="transmembrane region" description="Helical" evidence="11">
    <location>
        <begin position="171"/>
        <end position="191"/>
    </location>
</feature>
<dbReference type="Proteomes" id="UP001303373">
    <property type="component" value="Chromosome 14"/>
</dbReference>
<feature type="compositionally biased region" description="Basic and acidic residues" evidence="12">
    <location>
        <begin position="427"/>
        <end position="453"/>
    </location>
</feature>
<dbReference type="PANTHER" id="PTHR22883:SF23">
    <property type="entry name" value="PALMITOYLTRANSFERASE ZDHHC6"/>
    <property type="match status" value="1"/>
</dbReference>
<accession>A0AAQ3MEB9</accession>
<organism evidence="14 15">
    <name type="scientific">Acrodontium crateriforme</name>
    <dbReference type="NCBI Taxonomy" id="150365"/>
    <lineage>
        <taxon>Eukaryota</taxon>
        <taxon>Fungi</taxon>
        <taxon>Dikarya</taxon>
        <taxon>Ascomycota</taxon>
        <taxon>Pezizomycotina</taxon>
        <taxon>Dothideomycetes</taxon>
        <taxon>Dothideomycetidae</taxon>
        <taxon>Mycosphaerellales</taxon>
        <taxon>Teratosphaeriaceae</taxon>
        <taxon>Acrodontium</taxon>
    </lineage>
</organism>
<dbReference type="GO" id="GO:0005794">
    <property type="term" value="C:Golgi apparatus"/>
    <property type="evidence" value="ECO:0007669"/>
    <property type="project" value="TreeGrafter"/>
</dbReference>
<keyword evidence="6" id="KW-0564">Palmitate</keyword>
<keyword evidence="7" id="KW-0449">Lipoprotein</keyword>
<dbReference type="PROSITE" id="PS50216">
    <property type="entry name" value="DHHC"/>
    <property type="match status" value="1"/>
</dbReference>
<name>A0AAQ3MEB9_9PEZI</name>
<dbReference type="PANTHER" id="PTHR22883">
    <property type="entry name" value="ZINC FINGER DHHC DOMAIN CONTAINING PROTEIN"/>
    <property type="match status" value="1"/>
</dbReference>
<evidence type="ECO:0000256" key="6">
    <source>
        <dbReference type="ARBA" id="ARBA00023139"/>
    </source>
</evidence>
<dbReference type="GO" id="GO:0005783">
    <property type="term" value="C:endoplasmic reticulum"/>
    <property type="evidence" value="ECO:0007669"/>
    <property type="project" value="TreeGrafter"/>
</dbReference>
<evidence type="ECO:0000256" key="7">
    <source>
        <dbReference type="ARBA" id="ARBA00023288"/>
    </source>
</evidence>
<comment type="catalytic activity">
    <reaction evidence="10 11">
        <text>L-cysteinyl-[protein] + hexadecanoyl-CoA = S-hexadecanoyl-L-cysteinyl-[protein] + CoA</text>
        <dbReference type="Rhea" id="RHEA:36683"/>
        <dbReference type="Rhea" id="RHEA-COMP:10131"/>
        <dbReference type="Rhea" id="RHEA-COMP:11032"/>
        <dbReference type="ChEBI" id="CHEBI:29950"/>
        <dbReference type="ChEBI" id="CHEBI:57287"/>
        <dbReference type="ChEBI" id="CHEBI:57379"/>
        <dbReference type="ChEBI" id="CHEBI:74151"/>
        <dbReference type="EC" id="2.3.1.225"/>
    </reaction>
</comment>
<keyword evidence="4 11" id="KW-1133">Transmembrane helix</keyword>
<gene>
    <name evidence="14" type="ORF">R9X50_00798600</name>
</gene>
<feature type="domain" description="Palmitoyltransferase DHHC" evidence="13">
    <location>
        <begin position="124"/>
        <end position="235"/>
    </location>
</feature>
<feature type="region of interest" description="Disordered" evidence="12">
    <location>
        <begin position="256"/>
        <end position="290"/>
    </location>
</feature>
<evidence type="ECO:0000256" key="9">
    <source>
        <dbReference type="ARBA" id="ARBA00038298"/>
    </source>
</evidence>
<evidence type="ECO:0000313" key="14">
    <source>
        <dbReference type="EMBL" id="WPH05087.1"/>
    </source>
</evidence>
<dbReference type="GO" id="GO:0006612">
    <property type="term" value="P:protein targeting to membrane"/>
    <property type="evidence" value="ECO:0007669"/>
    <property type="project" value="TreeGrafter"/>
</dbReference>
<keyword evidence="8 11" id="KW-0012">Acyltransferase</keyword>
<dbReference type="EC" id="2.3.1.225" evidence="11"/>
<dbReference type="Pfam" id="PF01529">
    <property type="entry name" value="DHHC"/>
    <property type="match status" value="1"/>
</dbReference>
<dbReference type="InterPro" id="IPR039859">
    <property type="entry name" value="PFA4/ZDH16/20/ERF2-like"/>
</dbReference>